<gene>
    <name evidence="2" type="ORF">KABA2_07S02552</name>
</gene>
<dbReference type="GO" id="GO:0042765">
    <property type="term" value="C:GPI-anchor transamidase complex"/>
    <property type="evidence" value="ECO:0007669"/>
    <property type="project" value="InterPro"/>
</dbReference>
<dbReference type="OrthoDB" id="445301at2759"/>
<sequence length="585" mass="66451">MGLLTNLHRKVIVLGLVPKFLKQLPQVAKLLMLISLIMIAIIPMDGQYRRTYISENALMPSQAYSYFRESEWNIVRGYRSQIEEFVKNNATAKERNLEVESWLQDFGIKTSIYHNEEHQDTLYGILHTPRGDGTEAIVLSIPWYNGDDEFNVGGAALGIGLLRYFSRWPVWSKNLIIVFSENPRDSLRAWVEAYHTSLDLTGGSIEAAINIDYASDSDFLDYVEIYYDGLNGELPNLDLLNVAIKITQHEGMKVSLNGQPKDTIDDDGYFPRLKTMLLGIRDSTFAGVKRVHGNEAFSGWRIQAVTLKACGTEGNIDITSFGRVSEGIFRAVNNLLEKFHQSFFFYLILAPRNFVSISSYLPSAVIISVVYATFSLDALVNTPFGPPMFFNKESLLSLMILSITLASSYFLSQLFIYAPNPGLLIGLNILLTIVPYFIRKPVSFFKEPLTYRIRVFGYLYMSLVLTSLLVINFPLAFMMGILSFPMTLVQTQQSRYIANMSIAIKNMLYLTLSNPFFAILIVSNVIDSDLKYLDVFYDLILAWNDLSCWTWFLICIGWFPAWLLIAMSTIKSSQVTSVEDEKKQQ</sequence>
<evidence type="ECO:0000313" key="2">
    <source>
        <dbReference type="EMBL" id="CAB4255702.1"/>
    </source>
</evidence>
<feature type="transmembrane region" description="Helical" evidence="1">
    <location>
        <begin position="507"/>
        <end position="526"/>
    </location>
</feature>
<dbReference type="EMBL" id="CAEFZW010000007">
    <property type="protein sequence ID" value="CAB4255702.1"/>
    <property type="molecule type" value="Genomic_DNA"/>
</dbReference>
<accession>A0A8H2VHR6</accession>
<dbReference type="PANTHER" id="PTHR13304">
    <property type="entry name" value="GLYCOSYLPHOSPHATIDYLINOSITOL ANCHOR ATTACHMENT 1 PROTEIN"/>
    <property type="match status" value="1"/>
</dbReference>
<name>A0A8H2VHR6_9SACH</name>
<dbReference type="Pfam" id="PF04114">
    <property type="entry name" value="Gaa1"/>
    <property type="match status" value="1"/>
</dbReference>
<reference evidence="2 3" key="1">
    <citation type="submission" date="2020-05" db="EMBL/GenBank/DDBJ databases">
        <authorList>
            <person name="Casaregola S."/>
            <person name="Devillers H."/>
            <person name="Grondin C."/>
        </authorList>
    </citation>
    <scope>NUCLEOTIDE SEQUENCE [LARGE SCALE GENOMIC DNA]</scope>
    <source>
        <strain evidence="2 3">CLIB 1767</strain>
    </source>
</reference>
<evidence type="ECO:0000256" key="1">
    <source>
        <dbReference type="SAM" id="Phobius"/>
    </source>
</evidence>
<feature type="transmembrane region" description="Helical" evidence="1">
    <location>
        <begin position="394"/>
        <end position="411"/>
    </location>
</feature>
<protein>
    <submittedName>
        <fullName evidence="2">Similar to Saccharomyces cerevisiae YLR088W GAA1 Subunit of the GPI (Glycosylphosphatidylinositol):protein transamidase complex</fullName>
    </submittedName>
</protein>
<feature type="transmembrane region" description="Helical" evidence="1">
    <location>
        <begin position="546"/>
        <end position="565"/>
    </location>
</feature>
<feature type="transmembrane region" description="Helical" evidence="1">
    <location>
        <begin position="458"/>
        <end position="486"/>
    </location>
</feature>
<dbReference type="GO" id="GO:0016255">
    <property type="term" value="P:attachment of GPI anchor to protein"/>
    <property type="evidence" value="ECO:0007669"/>
    <property type="project" value="TreeGrafter"/>
</dbReference>
<keyword evidence="1" id="KW-1133">Transmembrane helix</keyword>
<feature type="transmembrane region" description="Helical" evidence="1">
    <location>
        <begin position="27"/>
        <end position="44"/>
    </location>
</feature>
<dbReference type="Proteomes" id="UP000644660">
    <property type="component" value="Unassembled WGS sequence"/>
</dbReference>
<dbReference type="PIRSF" id="PIRSF036762">
    <property type="entry name" value="GAA1"/>
    <property type="match status" value="1"/>
</dbReference>
<dbReference type="PANTHER" id="PTHR13304:SF0">
    <property type="entry name" value="GLYCOSYLPHOSPHATIDYLINOSITOL ANCHOR ATTACHMENT 1 PROTEIN"/>
    <property type="match status" value="1"/>
</dbReference>
<organism evidence="2 3">
    <name type="scientific">Maudiozyma barnettii</name>
    <dbReference type="NCBI Taxonomy" id="61262"/>
    <lineage>
        <taxon>Eukaryota</taxon>
        <taxon>Fungi</taxon>
        <taxon>Dikarya</taxon>
        <taxon>Ascomycota</taxon>
        <taxon>Saccharomycotina</taxon>
        <taxon>Saccharomycetes</taxon>
        <taxon>Saccharomycetales</taxon>
        <taxon>Saccharomycetaceae</taxon>
        <taxon>Maudiozyma</taxon>
    </lineage>
</organism>
<dbReference type="AlphaFoldDB" id="A0A8H2VHR6"/>
<evidence type="ECO:0000313" key="3">
    <source>
        <dbReference type="Proteomes" id="UP000644660"/>
    </source>
</evidence>
<feature type="transmembrane region" description="Helical" evidence="1">
    <location>
        <begin position="354"/>
        <end position="374"/>
    </location>
</feature>
<proteinExistence type="predicted"/>
<dbReference type="RefSeq" id="XP_041407546.1">
    <property type="nucleotide sequence ID" value="XM_041551612.1"/>
</dbReference>
<keyword evidence="1" id="KW-0812">Transmembrane</keyword>
<keyword evidence="1" id="KW-0472">Membrane</keyword>
<comment type="caution">
    <text evidence="2">The sequence shown here is derived from an EMBL/GenBank/DDBJ whole genome shotgun (WGS) entry which is preliminary data.</text>
</comment>
<keyword evidence="3" id="KW-1185">Reference proteome</keyword>
<dbReference type="GeneID" id="64858760"/>
<feature type="transmembrane region" description="Helical" evidence="1">
    <location>
        <begin position="418"/>
        <end position="438"/>
    </location>
</feature>
<dbReference type="InterPro" id="IPR007246">
    <property type="entry name" value="Gaa1"/>
</dbReference>